<evidence type="ECO:0000313" key="1">
    <source>
        <dbReference type="EMBL" id="HGB25555.1"/>
    </source>
</evidence>
<sequence>MTAAAVVLASMLAGYSRQLSPEEAAALAQSVVDLYERLREGGDEAAATLELFSLGAISVFTCNSPLVGPALAAYLSYNSGVLSKALEMQQVVFTENTIFSSASSVLQLAALVLATAEGLYLSVITLKKRELWEPLETVSVMLLQASLMALASVLEVSSIFS</sequence>
<reference evidence="1" key="1">
    <citation type="journal article" date="2020" name="mSystems">
        <title>Genome- and Community-Level Interaction Insights into Carbon Utilization and Element Cycling Functions of Hydrothermarchaeota in Hydrothermal Sediment.</title>
        <authorList>
            <person name="Zhou Z."/>
            <person name="Liu Y."/>
            <person name="Xu W."/>
            <person name="Pan J."/>
            <person name="Luo Z.H."/>
            <person name="Li M."/>
        </authorList>
    </citation>
    <scope>NUCLEOTIDE SEQUENCE [LARGE SCALE GENOMIC DNA]</scope>
    <source>
        <strain evidence="1">SpSt-8</strain>
    </source>
</reference>
<gene>
    <name evidence="1" type="ORF">ENV88_05960</name>
</gene>
<name>A0A7C3SP23_THEPE</name>
<dbReference type="EMBL" id="DTIB01000104">
    <property type="protein sequence ID" value="HGB25555.1"/>
    <property type="molecule type" value="Genomic_DNA"/>
</dbReference>
<proteinExistence type="predicted"/>
<accession>A0A7C3SP23</accession>
<comment type="caution">
    <text evidence="1">The sequence shown here is derived from an EMBL/GenBank/DDBJ whole genome shotgun (WGS) entry which is preliminary data.</text>
</comment>
<protein>
    <submittedName>
        <fullName evidence="1">Uncharacterized protein</fullName>
    </submittedName>
</protein>
<dbReference type="AlphaFoldDB" id="A0A7C3SP23"/>
<organism evidence="1">
    <name type="scientific">Thermofilum pendens</name>
    <dbReference type="NCBI Taxonomy" id="2269"/>
    <lineage>
        <taxon>Archaea</taxon>
        <taxon>Thermoproteota</taxon>
        <taxon>Thermoprotei</taxon>
        <taxon>Thermofilales</taxon>
        <taxon>Thermofilaceae</taxon>
        <taxon>Thermofilum</taxon>
    </lineage>
</organism>